<proteinExistence type="predicted"/>
<evidence type="ECO:0000313" key="1">
    <source>
        <dbReference type="EMBL" id="THG34052.1"/>
    </source>
</evidence>
<sequence length="222" mass="22011">MTASATCGDPGSEASAVINDAWVAVRVNAAGCNSDRSIYVGIGESLLDHVAPAITDVFAAVGAAAPEQLGTAPPTASPAPSTAVGGCESFLPATLLASTLGANSATYVAEKGADTPNTPTDAAIPRAGLLICAAEVADQASVGFFIAPQRADLVTDQISTTELTAGLADAALPGALPDEKAVSDCPGQYTCSELFTMGGSGFSIIHQPHADAIAAAIIARAR</sequence>
<dbReference type="AlphaFoldDB" id="A0A4S4FVJ8"/>
<keyword evidence="2" id="KW-1185">Reference proteome</keyword>
<organism evidence="1 2">
    <name type="scientific">Orlajensenia flava</name>
    <dbReference type="NCBI Taxonomy" id="2565934"/>
    <lineage>
        <taxon>Bacteria</taxon>
        <taxon>Bacillati</taxon>
        <taxon>Actinomycetota</taxon>
        <taxon>Actinomycetes</taxon>
        <taxon>Micrococcales</taxon>
        <taxon>Microbacteriaceae</taxon>
        <taxon>Orlajensenia</taxon>
    </lineage>
</organism>
<protein>
    <submittedName>
        <fullName evidence="1">Uncharacterized protein</fullName>
    </submittedName>
</protein>
<dbReference type="OrthoDB" id="5116378at2"/>
<dbReference type="RefSeq" id="WP_136424687.1">
    <property type="nucleotide sequence ID" value="NZ_SSSN01000007.1"/>
</dbReference>
<reference evidence="1 2" key="1">
    <citation type="submission" date="2019-04" db="EMBL/GenBank/DDBJ databases">
        <authorList>
            <person name="Jiang L."/>
        </authorList>
    </citation>
    <scope>NUCLEOTIDE SEQUENCE [LARGE SCALE GENOMIC DNA]</scope>
    <source>
        <strain evidence="1 2">YIM 131861</strain>
    </source>
</reference>
<name>A0A4S4FVJ8_9MICO</name>
<evidence type="ECO:0000313" key="2">
    <source>
        <dbReference type="Proteomes" id="UP000307380"/>
    </source>
</evidence>
<dbReference type="Proteomes" id="UP000307380">
    <property type="component" value="Unassembled WGS sequence"/>
</dbReference>
<accession>A0A4S4FVJ8</accession>
<dbReference type="EMBL" id="SSSN01000007">
    <property type="protein sequence ID" value="THG34052.1"/>
    <property type="molecule type" value="Genomic_DNA"/>
</dbReference>
<gene>
    <name evidence="1" type="ORF">E6C70_11585</name>
</gene>
<comment type="caution">
    <text evidence="1">The sequence shown here is derived from an EMBL/GenBank/DDBJ whole genome shotgun (WGS) entry which is preliminary data.</text>
</comment>